<keyword evidence="5" id="KW-0175">Coiled coil</keyword>
<dbReference type="InterPro" id="IPR050549">
    <property type="entry name" value="MFS_Trehalose_Transporter"/>
</dbReference>
<dbReference type="GO" id="GO:0022857">
    <property type="term" value="F:transmembrane transporter activity"/>
    <property type="evidence" value="ECO:0007669"/>
    <property type="project" value="InterPro"/>
</dbReference>
<feature type="transmembrane region" description="Helical" evidence="6">
    <location>
        <begin position="251"/>
        <end position="270"/>
    </location>
</feature>
<evidence type="ECO:0000256" key="5">
    <source>
        <dbReference type="SAM" id="Coils"/>
    </source>
</evidence>
<dbReference type="InterPro" id="IPR005828">
    <property type="entry name" value="MFS_sugar_transport-like"/>
</dbReference>
<dbReference type="Pfam" id="PF00083">
    <property type="entry name" value="Sugar_tr"/>
    <property type="match status" value="1"/>
</dbReference>
<feature type="transmembrane region" description="Helical" evidence="6">
    <location>
        <begin position="165"/>
        <end position="186"/>
    </location>
</feature>
<dbReference type="InterPro" id="IPR036259">
    <property type="entry name" value="MFS_trans_sf"/>
</dbReference>
<dbReference type="SUPFAM" id="SSF103473">
    <property type="entry name" value="MFS general substrate transporter"/>
    <property type="match status" value="1"/>
</dbReference>
<feature type="coiled-coil region" evidence="5">
    <location>
        <begin position="199"/>
        <end position="233"/>
    </location>
</feature>
<dbReference type="PROSITE" id="PS50850">
    <property type="entry name" value="MFS"/>
    <property type="match status" value="1"/>
</dbReference>
<dbReference type="GO" id="GO:0016020">
    <property type="term" value="C:membrane"/>
    <property type="evidence" value="ECO:0007669"/>
    <property type="project" value="UniProtKB-SubCell"/>
</dbReference>
<feature type="domain" description="Major facilitator superfamily (MFS) profile" evidence="7">
    <location>
        <begin position="13"/>
        <end position="441"/>
    </location>
</feature>
<feature type="transmembrane region" description="Helical" evidence="6">
    <location>
        <begin position="350"/>
        <end position="373"/>
    </location>
</feature>
<dbReference type="PANTHER" id="PTHR48021:SF32">
    <property type="entry name" value="FACILITATED TREHALOSE TRANSPORTER TRET1-2 HOMOLOG-LIKE PROTEIN"/>
    <property type="match status" value="1"/>
</dbReference>
<evidence type="ECO:0000313" key="9">
    <source>
        <dbReference type="EMBL" id="JAQ15008.1"/>
    </source>
</evidence>
<organism evidence="8">
    <name type="scientific">Lygus hesperus</name>
    <name type="common">Western plant bug</name>
    <dbReference type="NCBI Taxonomy" id="30085"/>
    <lineage>
        <taxon>Eukaryota</taxon>
        <taxon>Metazoa</taxon>
        <taxon>Ecdysozoa</taxon>
        <taxon>Arthropoda</taxon>
        <taxon>Hexapoda</taxon>
        <taxon>Insecta</taxon>
        <taxon>Pterygota</taxon>
        <taxon>Neoptera</taxon>
        <taxon>Paraneoptera</taxon>
        <taxon>Hemiptera</taxon>
        <taxon>Heteroptera</taxon>
        <taxon>Panheteroptera</taxon>
        <taxon>Cimicomorpha</taxon>
        <taxon>Miridae</taxon>
        <taxon>Mirini</taxon>
        <taxon>Lygus</taxon>
    </lineage>
</organism>
<dbReference type="PANTHER" id="PTHR48021">
    <property type="match status" value="1"/>
</dbReference>
<gene>
    <name evidence="8" type="primary">Tret1-2_5</name>
    <name evidence="9" type="synonym">Tret1-2_21</name>
    <name evidence="8" type="ORF">g.89770</name>
    <name evidence="9" type="ORF">g.89771</name>
</gene>
<dbReference type="Gene3D" id="1.20.1250.20">
    <property type="entry name" value="MFS general substrate transporter like domains"/>
    <property type="match status" value="1"/>
</dbReference>
<evidence type="ECO:0000256" key="4">
    <source>
        <dbReference type="ARBA" id="ARBA00023136"/>
    </source>
</evidence>
<dbReference type="AlphaFoldDB" id="A0A146LNZ1"/>
<name>A0A146LNZ1_LYGHE</name>
<dbReference type="FunFam" id="1.20.1250.20:FF:000249">
    <property type="entry name" value="facilitated trehalose transporter Tret1"/>
    <property type="match status" value="1"/>
</dbReference>
<sequence length="470" mass="51887">MFLALNQQWTHVYALVVAVAIQTTSISIGMGQGFSAVLLPQLENSDLHVDAEDASWIASLGVISTPIGALVSGLLAETIGRKWTIESTGVPFLLGWVLMAVAQGKLWLYCGRFVTGFAIGMAATCYVYLAEISRPSERGMMAALGPVCVSLGVLIVYSMGYFLDWHIACVVCAAMASFSMFVIHFVPESPPYLASKGQYHKAQEVLVLLRGDADEAEKEMTQILQSVNKTKKQTWQEYVGQVKDPAVWKPFLILLVFFLCQEGSGIYVIVYYANDLFQNIGPVLDSSVESIIVGIVRLVVSAIGAACIQRFGRRTLAMFASIGMGLSMAGASAYVYVYGHLAQEDRPFNYFPFVCLVVHVVMSMMGMLQLPWLMIGELFPLKVRGVMSGIVSSLAYLFIFAIVKVYPNLMAWFQLWGMLAFFSSMSAFTVVFVFFFLPETQGSSLIEIENSFRNNVKSKDDPDPVYILRI</sequence>
<feature type="transmembrane region" description="Helical" evidence="6">
    <location>
        <begin position="106"/>
        <end position="129"/>
    </location>
</feature>
<feature type="transmembrane region" description="Helical" evidence="6">
    <location>
        <begin position="141"/>
        <end position="159"/>
    </location>
</feature>
<feature type="transmembrane region" description="Helical" evidence="6">
    <location>
        <begin position="415"/>
        <end position="437"/>
    </location>
</feature>
<feature type="transmembrane region" description="Helical" evidence="6">
    <location>
        <begin position="290"/>
        <end position="308"/>
    </location>
</feature>
<keyword evidence="2 6" id="KW-0812">Transmembrane</keyword>
<reference evidence="8" key="1">
    <citation type="journal article" date="2016" name="Gigascience">
        <title>De novo construction of an expanded transcriptome assembly for the western tarnished plant bug, Lygus hesperus.</title>
        <authorList>
            <person name="Tassone E.E."/>
            <person name="Geib S.M."/>
            <person name="Hall B."/>
            <person name="Fabrick J.A."/>
            <person name="Brent C.S."/>
            <person name="Hull J.J."/>
        </authorList>
    </citation>
    <scope>NUCLEOTIDE SEQUENCE</scope>
</reference>
<protein>
    <submittedName>
        <fullName evidence="8">Facilitated trehalose transporter Tret1-2</fullName>
    </submittedName>
</protein>
<dbReference type="EMBL" id="GDHC01010282">
    <property type="protein sequence ID" value="JAQ08347.1"/>
    <property type="molecule type" value="Transcribed_RNA"/>
</dbReference>
<feature type="transmembrane region" description="Helical" evidence="6">
    <location>
        <begin position="12"/>
        <end position="34"/>
    </location>
</feature>
<accession>A0A146LNZ1</accession>
<feature type="transmembrane region" description="Helical" evidence="6">
    <location>
        <begin position="385"/>
        <end position="403"/>
    </location>
</feature>
<feature type="transmembrane region" description="Helical" evidence="6">
    <location>
        <begin position="54"/>
        <end position="76"/>
    </location>
</feature>
<evidence type="ECO:0000256" key="1">
    <source>
        <dbReference type="ARBA" id="ARBA00004141"/>
    </source>
</evidence>
<feature type="transmembrane region" description="Helical" evidence="6">
    <location>
        <begin position="315"/>
        <end position="338"/>
    </location>
</feature>
<proteinExistence type="predicted"/>
<evidence type="ECO:0000256" key="3">
    <source>
        <dbReference type="ARBA" id="ARBA00022989"/>
    </source>
</evidence>
<keyword evidence="3 6" id="KW-1133">Transmembrane helix</keyword>
<evidence type="ECO:0000313" key="8">
    <source>
        <dbReference type="EMBL" id="JAQ08347.1"/>
    </source>
</evidence>
<keyword evidence="4 6" id="KW-0472">Membrane</keyword>
<evidence type="ECO:0000256" key="2">
    <source>
        <dbReference type="ARBA" id="ARBA00022692"/>
    </source>
</evidence>
<comment type="subcellular location">
    <subcellularLocation>
        <location evidence="1">Membrane</location>
        <topology evidence="1">Multi-pass membrane protein</topology>
    </subcellularLocation>
</comment>
<dbReference type="EMBL" id="GDHC01003621">
    <property type="protein sequence ID" value="JAQ15008.1"/>
    <property type="molecule type" value="Transcribed_RNA"/>
</dbReference>
<evidence type="ECO:0000259" key="7">
    <source>
        <dbReference type="PROSITE" id="PS50850"/>
    </source>
</evidence>
<dbReference type="InterPro" id="IPR020846">
    <property type="entry name" value="MFS_dom"/>
</dbReference>
<evidence type="ECO:0000256" key="6">
    <source>
        <dbReference type="SAM" id="Phobius"/>
    </source>
</evidence>